<dbReference type="SUPFAM" id="SSF56935">
    <property type="entry name" value="Porins"/>
    <property type="match status" value="1"/>
</dbReference>
<evidence type="ECO:0000313" key="16">
    <source>
        <dbReference type="EMBL" id="SFD36388.1"/>
    </source>
</evidence>
<dbReference type="InterPro" id="IPR000531">
    <property type="entry name" value="Beta-barrel_TonB"/>
</dbReference>
<protein>
    <submittedName>
        <fullName evidence="16">Iron complex outermembrane recepter protein</fullName>
    </submittedName>
</protein>
<dbReference type="PROSITE" id="PS52016">
    <property type="entry name" value="TONB_DEPENDENT_REC_3"/>
    <property type="match status" value="1"/>
</dbReference>
<dbReference type="OrthoDB" id="9764669at2"/>
<dbReference type="Gene3D" id="2.170.130.10">
    <property type="entry name" value="TonB-dependent receptor, plug domain"/>
    <property type="match status" value="1"/>
</dbReference>
<keyword evidence="3 11" id="KW-0813">Transport</keyword>
<feature type="signal peptide" evidence="13">
    <location>
        <begin position="1"/>
        <end position="21"/>
    </location>
</feature>
<dbReference type="PANTHER" id="PTHR30069">
    <property type="entry name" value="TONB-DEPENDENT OUTER MEMBRANE RECEPTOR"/>
    <property type="match status" value="1"/>
</dbReference>
<dbReference type="PANTHER" id="PTHR30069:SF29">
    <property type="entry name" value="HEMOGLOBIN AND HEMOGLOBIN-HAPTOGLOBIN-BINDING PROTEIN 1-RELATED"/>
    <property type="match status" value="1"/>
</dbReference>
<evidence type="ECO:0000256" key="4">
    <source>
        <dbReference type="ARBA" id="ARBA00022452"/>
    </source>
</evidence>
<evidence type="ECO:0000256" key="1">
    <source>
        <dbReference type="ARBA" id="ARBA00004571"/>
    </source>
</evidence>
<keyword evidence="5 11" id="KW-0812">Transmembrane</keyword>
<dbReference type="RefSeq" id="WP_091989591.1">
    <property type="nucleotide sequence ID" value="NZ_FOLO01000051.1"/>
</dbReference>
<evidence type="ECO:0000256" key="13">
    <source>
        <dbReference type="SAM" id="SignalP"/>
    </source>
</evidence>
<reference evidence="16 17" key="1">
    <citation type="submission" date="2016-10" db="EMBL/GenBank/DDBJ databases">
        <authorList>
            <person name="de Groot N.N."/>
        </authorList>
    </citation>
    <scope>NUCLEOTIDE SEQUENCE [LARGE SCALE GENOMIC DNA]</scope>
    <source>
        <strain evidence="16 17">DSM 6059</strain>
    </source>
</reference>
<evidence type="ECO:0000256" key="10">
    <source>
        <dbReference type="ARBA" id="ARBA00023237"/>
    </source>
</evidence>
<comment type="subcellular location">
    <subcellularLocation>
        <location evidence="1 11">Cell outer membrane</location>
        <topology evidence="1 11">Multi-pass membrane protein</topology>
    </subcellularLocation>
</comment>
<evidence type="ECO:0000259" key="15">
    <source>
        <dbReference type="Pfam" id="PF07715"/>
    </source>
</evidence>
<dbReference type="Pfam" id="PF00593">
    <property type="entry name" value="TonB_dep_Rec_b-barrel"/>
    <property type="match status" value="1"/>
</dbReference>
<evidence type="ECO:0000256" key="9">
    <source>
        <dbReference type="ARBA" id="ARBA00023170"/>
    </source>
</evidence>
<keyword evidence="10 11" id="KW-0998">Cell outer membrane</keyword>
<feature type="domain" description="TonB-dependent receptor-like beta-barrel" evidence="14">
    <location>
        <begin position="252"/>
        <end position="669"/>
    </location>
</feature>
<dbReference type="Pfam" id="PF07715">
    <property type="entry name" value="Plug"/>
    <property type="match status" value="1"/>
</dbReference>
<evidence type="ECO:0000256" key="5">
    <source>
        <dbReference type="ARBA" id="ARBA00022692"/>
    </source>
</evidence>
<dbReference type="AlphaFoldDB" id="A0A1I1RVU7"/>
<dbReference type="GO" id="GO:0015344">
    <property type="term" value="F:siderophore uptake transmembrane transporter activity"/>
    <property type="evidence" value="ECO:0007669"/>
    <property type="project" value="TreeGrafter"/>
</dbReference>
<evidence type="ECO:0000256" key="6">
    <source>
        <dbReference type="ARBA" id="ARBA00022729"/>
    </source>
</evidence>
<keyword evidence="7 12" id="KW-0798">TonB box</keyword>
<gene>
    <name evidence="16" type="ORF">SAMN02745724_04308</name>
</gene>
<feature type="chain" id="PRO_5011435390" evidence="13">
    <location>
        <begin position="22"/>
        <end position="709"/>
    </location>
</feature>
<evidence type="ECO:0000256" key="3">
    <source>
        <dbReference type="ARBA" id="ARBA00022448"/>
    </source>
</evidence>
<sequence length="709" mass="79113">MKKFAYSWLLLFSFTPPDTWAQDQGDKNVFSDGDEFADFYGGDEFISIATGYSKPINKAPAVASVITKQQINQSNAQDIRDVLEMVPGLHIEKHLQYNLDRFVIRGISSLYGPQTLLLINDIPISSLFTGNQNYMWSGMPVKSIERVEVIRGPGSAIYGADAFAGVINIITKNAQQNNANKMGVSVGSFNSRNGFIQLADATSELKYLLSIEYGKTDGENFLVKADSQTVLDNAVGINASLAPGNVNRSLDTTEVRFESNYHDLTFRAGFQGRYNIGTDFGIASALDPKGRYASERATLDLNYQGELLDNWQYQLKTSYFHGTRESEKDSYLFPEGGFTGQFPDGMIGNPEYKEQNLQASGTLSYKGSQHYVRMGLGLFDGGIYEVKETKNFDSNFQPLPGGVIDVSDTNAVYLPESRRDNQFIYLQDEWQVAPDWELTLGARYDKYSDFGSTLNPRVALVWSADYNLSVKALYGRAFRAPSFAELYAINNPVAQGNPDLKPEVINTYELAFNYSPTPDLKIGLNIFSYQLEDSIHFVPDTGGNTATVQNAGEQSGHGLEFETKYNVSKNWDINANYAYQYSKMKVDIGNGKRFSSVPGHAPNHSLYLSSNNQISDLLQFSLQWNYIGKRERLANDLRGDLAGYHKVDATLNISQLLTNMDCSVSIKNLLNDEIKEPSPGPAQGSTSVKLPDDLPQYERSIWFNVKYNF</sequence>
<keyword evidence="8 11" id="KW-0472">Membrane</keyword>
<proteinExistence type="inferred from homology"/>
<evidence type="ECO:0000256" key="12">
    <source>
        <dbReference type="RuleBase" id="RU003357"/>
    </source>
</evidence>
<evidence type="ECO:0000256" key="8">
    <source>
        <dbReference type="ARBA" id="ARBA00023136"/>
    </source>
</evidence>
<feature type="domain" description="TonB-dependent receptor plug" evidence="15">
    <location>
        <begin position="57"/>
        <end position="166"/>
    </location>
</feature>
<evidence type="ECO:0000256" key="2">
    <source>
        <dbReference type="ARBA" id="ARBA00008143"/>
    </source>
</evidence>
<evidence type="ECO:0000256" key="7">
    <source>
        <dbReference type="ARBA" id="ARBA00023077"/>
    </source>
</evidence>
<evidence type="ECO:0000256" key="11">
    <source>
        <dbReference type="PROSITE-ProRule" id="PRU01360"/>
    </source>
</evidence>
<dbReference type="STRING" id="1123010.SAMN02745724_04308"/>
<keyword evidence="17" id="KW-1185">Reference proteome</keyword>
<dbReference type="Proteomes" id="UP000198862">
    <property type="component" value="Unassembled WGS sequence"/>
</dbReference>
<keyword evidence="9" id="KW-0675">Receptor</keyword>
<dbReference type="GO" id="GO:0009279">
    <property type="term" value="C:cell outer membrane"/>
    <property type="evidence" value="ECO:0007669"/>
    <property type="project" value="UniProtKB-SubCell"/>
</dbReference>
<dbReference type="InterPro" id="IPR012910">
    <property type="entry name" value="Plug_dom"/>
</dbReference>
<keyword evidence="6 13" id="KW-0732">Signal</keyword>
<dbReference type="EMBL" id="FOLO01000051">
    <property type="protein sequence ID" value="SFD36388.1"/>
    <property type="molecule type" value="Genomic_DNA"/>
</dbReference>
<accession>A0A1I1RVU7</accession>
<evidence type="ECO:0000259" key="14">
    <source>
        <dbReference type="Pfam" id="PF00593"/>
    </source>
</evidence>
<dbReference type="Gene3D" id="2.40.170.20">
    <property type="entry name" value="TonB-dependent receptor, beta-barrel domain"/>
    <property type="match status" value="1"/>
</dbReference>
<name>A0A1I1RVU7_9GAMM</name>
<dbReference type="InterPro" id="IPR037066">
    <property type="entry name" value="Plug_dom_sf"/>
</dbReference>
<organism evidence="16 17">
    <name type="scientific">Pseudoalteromonas denitrificans DSM 6059</name>
    <dbReference type="NCBI Taxonomy" id="1123010"/>
    <lineage>
        <taxon>Bacteria</taxon>
        <taxon>Pseudomonadati</taxon>
        <taxon>Pseudomonadota</taxon>
        <taxon>Gammaproteobacteria</taxon>
        <taxon>Alteromonadales</taxon>
        <taxon>Pseudoalteromonadaceae</taxon>
        <taxon>Pseudoalteromonas</taxon>
    </lineage>
</organism>
<dbReference type="CDD" id="cd01347">
    <property type="entry name" value="ligand_gated_channel"/>
    <property type="match status" value="1"/>
</dbReference>
<comment type="similarity">
    <text evidence="2">Belongs to the TonB-dependent receptor family. Hemoglobin/haptoglobin binding protein subfamily.</text>
</comment>
<dbReference type="InterPro" id="IPR039426">
    <property type="entry name" value="TonB-dep_rcpt-like"/>
</dbReference>
<dbReference type="GO" id="GO:0044718">
    <property type="term" value="P:siderophore transmembrane transport"/>
    <property type="evidence" value="ECO:0007669"/>
    <property type="project" value="TreeGrafter"/>
</dbReference>
<dbReference type="InterPro" id="IPR036942">
    <property type="entry name" value="Beta-barrel_TonB_sf"/>
</dbReference>
<keyword evidence="4 11" id="KW-1134">Transmembrane beta strand</keyword>
<evidence type="ECO:0000313" key="17">
    <source>
        <dbReference type="Proteomes" id="UP000198862"/>
    </source>
</evidence>